<reference evidence="1 2" key="1">
    <citation type="submission" date="2019-08" db="EMBL/GenBank/DDBJ databases">
        <authorList>
            <person name="Peeters C."/>
        </authorList>
    </citation>
    <scope>NUCLEOTIDE SEQUENCE [LARGE SCALE GENOMIC DNA]</scope>
    <source>
        <strain evidence="1 2">LMG 31115</strain>
    </source>
</reference>
<organism evidence="1 2">
    <name type="scientific">Pandoraea iniqua</name>
    <dbReference type="NCBI Taxonomy" id="2508288"/>
    <lineage>
        <taxon>Bacteria</taxon>
        <taxon>Pseudomonadati</taxon>
        <taxon>Pseudomonadota</taxon>
        <taxon>Betaproteobacteria</taxon>
        <taxon>Burkholderiales</taxon>
        <taxon>Burkholderiaceae</taxon>
        <taxon>Pandoraea</taxon>
    </lineage>
</organism>
<evidence type="ECO:0000313" key="2">
    <source>
        <dbReference type="Proteomes" id="UP000333828"/>
    </source>
</evidence>
<gene>
    <name evidence="1" type="ORF">PIN31115_02051</name>
</gene>
<dbReference type="AlphaFoldDB" id="A0A5E4UNL2"/>
<proteinExistence type="predicted"/>
<keyword evidence="2" id="KW-1185">Reference proteome</keyword>
<sequence>MRLPTTTEMVKSLEQISGDLTDQERAALAPISAVMHSGQVTQLTGEQVEALDAMYSAYFGSTANV</sequence>
<dbReference type="EMBL" id="CABPSI010000002">
    <property type="protein sequence ID" value="VVD99949.1"/>
    <property type="molecule type" value="Genomic_DNA"/>
</dbReference>
<evidence type="ECO:0000313" key="1">
    <source>
        <dbReference type="EMBL" id="VVD99949.1"/>
    </source>
</evidence>
<dbReference type="Proteomes" id="UP000333828">
    <property type="component" value="Unassembled WGS sequence"/>
</dbReference>
<dbReference type="RefSeq" id="WP_150683940.1">
    <property type="nucleotide sequence ID" value="NZ_CABPSI010000002.1"/>
</dbReference>
<protein>
    <submittedName>
        <fullName evidence="1">Uncharacterized protein</fullName>
    </submittedName>
</protein>
<accession>A0A5E4UNL2</accession>
<name>A0A5E4UNL2_9BURK</name>